<dbReference type="KEGG" id="sapo:SAPIO_CDS0280"/>
<organism evidence="4 5">
    <name type="scientific">Pseudallescheria apiosperma</name>
    <name type="common">Scedosporium apiospermum</name>
    <dbReference type="NCBI Taxonomy" id="563466"/>
    <lineage>
        <taxon>Eukaryota</taxon>
        <taxon>Fungi</taxon>
        <taxon>Dikarya</taxon>
        <taxon>Ascomycota</taxon>
        <taxon>Pezizomycotina</taxon>
        <taxon>Sordariomycetes</taxon>
        <taxon>Hypocreomycetidae</taxon>
        <taxon>Microascales</taxon>
        <taxon>Microascaceae</taxon>
        <taxon>Scedosporium</taxon>
    </lineage>
</organism>
<dbReference type="SUPFAM" id="SSF57701">
    <property type="entry name" value="Zn2/Cys6 DNA-binding domain"/>
    <property type="match status" value="1"/>
</dbReference>
<dbReference type="Gene3D" id="4.10.240.10">
    <property type="entry name" value="Zn(2)-C6 fungal-type DNA-binding domain"/>
    <property type="match status" value="1"/>
</dbReference>
<comment type="caution">
    <text evidence="4">The sequence shown here is derived from an EMBL/GenBank/DDBJ whole genome shotgun (WGS) entry which is preliminary data.</text>
</comment>
<dbReference type="OrthoDB" id="5313741at2759"/>
<dbReference type="InterPro" id="IPR036864">
    <property type="entry name" value="Zn2-C6_fun-type_DNA-bd_sf"/>
</dbReference>
<protein>
    <recommendedName>
        <fullName evidence="3">Zn(2)-C6 fungal-type domain-containing protein</fullName>
    </recommendedName>
</protein>
<dbReference type="InterPro" id="IPR001138">
    <property type="entry name" value="Zn2Cys6_DnaBD"/>
</dbReference>
<sequence length="686" mass="77586">MVGVPRSTGCSLCIKRRVRCDEDRPACQKCIKYGAECPGYNRPFKFVTERPAKRSGKGRHTPATGTSPATSSASANSPTSQSPSQSSSSDVTRPLDALRFELNPGRMQVLVPLAQGIWDMRRDDEFRHFWPWLEGLPDRLGAKATLDSAACALVLHIKGRQASNEGIVAQARTSYLQALPALQHALNHPTEWRTSETLCSAILLSEDCFLAKKEWRDAWYNRGPEPYAALIDEFCMLIIQDILEEWAGLAFEETSEDLLAQILKSVEFTSKGFMGLYRIGFSVRIALEFANQEQRRWIRKLLRDRSESFAATTPTPSPKMLHQTTRNRSTSSQSSIVPMMAASHIYEGTDVPTGPFHDLASEHHLVSEQTTASSSSPAPSKIFNTYRRAAFGRKHIFSETTGLARYWIFNPVPQKHSSQWRPIFWRGDNPKYCPESTRIGKARRTGFWNSFRIHLGDGMEQELKNKERRKAKKGYARRQKWRKWFCMGPSPPKKPLEEEEEVTGLVMPVRMFRPKGLGRTLKWEINGNEYMWKGTRTFLPNGVKKMKGISHDFKLVNSDNVVIATFEKDRWASFKPSEKVGAPPNKSRTLLGTLKIFPLPNSDASGGAEKATKKEDILTENMNKVSDKMLAKKSKEDRILNLDGTHSGDLLEEAIVFTCWIAIEGEHRLRWKIVDILEEVGESFGG</sequence>
<evidence type="ECO:0000256" key="1">
    <source>
        <dbReference type="ARBA" id="ARBA00023242"/>
    </source>
</evidence>
<dbReference type="PANTHER" id="PTHR38111">
    <property type="entry name" value="ZN(2)-C6 FUNGAL-TYPE DOMAIN-CONTAINING PROTEIN-RELATED"/>
    <property type="match status" value="1"/>
</dbReference>
<dbReference type="HOGENOM" id="CLU_401220_0_0_1"/>
<evidence type="ECO:0000256" key="2">
    <source>
        <dbReference type="SAM" id="MobiDB-lite"/>
    </source>
</evidence>
<dbReference type="GO" id="GO:0008270">
    <property type="term" value="F:zinc ion binding"/>
    <property type="evidence" value="ECO:0007669"/>
    <property type="project" value="InterPro"/>
</dbReference>
<keyword evidence="1" id="KW-0539">Nucleus</keyword>
<evidence type="ECO:0000313" key="4">
    <source>
        <dbReference type="EMBL" id="KEZ46933.1"/>
    </source>
</evidence>
<proteinExistence type="predicted"/>
<dbReference type="SMART" id="SM00066">
    <property type="entry name" value="GAL4"/>
    <property type="match status" value="1"/>
</dbReference>
<dbReference type="PANTHER" id="PTHR38111:SF5">
    <property type="entry name" value="TRANSCRIPTION FACTOR DOMAIN-CONTAINING PROTEIN"/>
    <property type="match status" value="1"/>
</dbReference>
<feature type="compositionally biased region" description="Low complexity" evidence="2">
    <location>
        <begin position="323"/>
        <end position="334"/>
    </location>
</feature>
<gene>
    <name evidence="4" type="ORF">SAPIO_CDS0280</name>
</gene>
<dbReference type="CDD" id="cd00067">
    <property type="entry name" value="GAL4"/>
    <property type="match status" value="1"/>
</dbReference>
<dbReference type="Pfam" id="PF00172">
    <property type="entry name" value="Zn_clus"/>
    <property type="match status" value="1"/>
</dbReference>
<feature type="compositionally biased region" description="Low complexity" evidence="2">
    <location>
        <begin position="61"/>
        <end position="89"/>
    </location>
</feature>
<dbReference type="InterPro" id="IPR053178">
    <property type="entry name" value="Osmoadaptation_assoc"/>
</dbReference>
<dbReference type="RefSeq" id="XP_016646732.1">
    <property type="nucleotide sequence ID" value="XM_016783099.1"/>
</dbReference>
<feature type="region of interest" description="Disordered" evidence="2">
    <location>
        <begin position="48"/>
        <end position="92"/>
    </location>
</feature>
<feature type="region of interest" description="Disordered" evidence="2">
    <location>
        <begin position="309"/>
        <end position="334"/>
    </location>
</feature>
<dbReference type="GO" id="GO:0000981">
    <property type="term" value="F:DNA-binding transcription factor activity, RNA polymerase II-specific"/>
    <property type="evidence" value="ECO:0007669"/>
    <property type="project" value="InterPro"/>
</dbReference>
<dbReference type="PROSITE" id="PS50048">
    <property type="entry name" value="ZN2_CY6_FUNGAL_2"/>
    <property type="match status" value="1"/>
</dbReference>
<dbReference type="GeneID" id="27718432"/>
<dbReference type="EMBL" id="JOWA01000011">
    <property type="protein sequence ID" value="KEZ46933.1"/>
    <property type="molecule type" value="Genomic_DNA"/>
</dbReference>
<name>A0A084GHX1_PSEDA</name>
<dbReference type="Proteomes" id="UP000028545">
    <property type="component" value="Unassembled WGS sequence"/>
</dbReference>
<dbReference type="AlphaFoldDB" id="A0A084GHX1"/>
<keyword evidence="5" id="KW-1185">Reference proteome</keyword>
<accession>A0A084GHX1</accession>
<dbReference type="VEuPathDB" id="FungiDB:SAPIO_CDS0280"/>
<evidence type="ECO:0000313" key="5">
    <source>
        <dbReference type="Proteomes" id="UP000028545"/>
    </source>
</evidence>
<evidence type="ECO:0000259" key="3">
    <source>
        <dbReference type="PROSITE" id="PS50048"/>
    </source>
</evidence>
<reference evidence="4 5" key="1">
    <citation type="journal article" date="2014" name="Genome Announc.">
        <title>Draft genome sequence of the pathogenic fungus Scedosporium apiospermum.</title>
        <authorList>
            <person name="Vandeputte P."/>
            <person name="Ghamrawi S."/>
            <person name="Rechenmann M."/>
            <person name="Iltis A."/>
            <person name="Giraud S."/>
            <person name="Fleury M."/>
            <person name="Thornton C."/>
            <person name="Delhaes L."/>
            <person name="Meyer W."/>
            <person name="Papon N."/>
            <person name="Bouchara J.P."/>
        </authorList>
    </citation>
    <scope>NUCLEOTIDE SEQUENCE [LARGE SCALE GENOMIC DNA]</scope>
    <source>
        <strain evidence="4 5">IHEM 14462</strain>
    </source>
</reference>
<feature type="domain" description="Zn(2)-C6 fungal-type" evidence="3">
    <location>
        <begin position="9"/>
        <end position="37"/>
    </location>
</feature>